<accession>A0A3E4QTE0</accession>
<comment type="caution">
    <text evidence="1">The sequence shown here is derived from an EMBL/GenBank/DDBJ whole genome shotgun (WGS) entry which is preliminary data.</text>
</comment>
<organism evidence="1 2">
    <name type="scientific">Collinsella tanakaei</name>
    <dbReference type="NCBI Taxonomy" id="626935"/>
    <lineage>
        <taxon>Bacteria</taxon>
        <taxon>Bacillati</taxon>
        <taxon>Actinomycetota</taxon>
        <taxon>Coriobacteriia</taxon>
        <taxon>Coriobacteriales</taxon>
        <taxon>Coriobacteriaceae</taxon>
        <taxon>Collinsella</taxon>
    </lineage>
</organism>
<gene>
    <name evidence="1" type="ORF">DXC81_05920</name>
</gene>
<sequence length="411" mass="46460">MRLPCIFIMRAGPWEIYKRGLRMLKDGAAGMWVWARFVPYSLSFLLAVAQLVSSCSGALMEWLKSTEVLWMGNEISANNMPSEGIPEELSSEVEMGSRRPCPKPMLSIAQQIDHMKSKGITFTLCSEGEAASYLADRTYFFKLYAYRSLFERRVGGGRDGQYVGLDFGHLKLLSSLDRSLRYALLPMALDVEHFSRVKLINEVVERDDEDGYSVISDYFSSLNHADRRRRMGEINGFLKDVYSGDLAQKYTLPDAMPLWVYLEMASFGTFVDLWLFCANRWGVRSMVDGHYQLRQTKLIRNACAHSSNVINGFAREIGSVSANVEVMRAVARAGISHRVRTAKMANPRLQQIVTLLYLHVKIVPEGSAMERARGDVSQLSLQMKDALKALSGNDAIRSSFGFLMALFDKWF</sequence>
<name>A0A3E4QTE0_9ACTN</name>
<proteinExistence type="predicted"/>
<dbReference type="InterPro" id="IPR011664">
    <property type="entry name" value="Abi_system_AbiD/AbiF-like"/>
</dbReference>
<protein>
    <submittedName>
        <fullName evidence="1">Abi family protein</fullName>
    </submittedName>
</protein>
<evidence type="ECO:0000313" key="2">
    <source>
        <dbReference type="Proteomes" id="UP000260943"/>
    </source>
</evidence>
<dbReference type="AlphaFoldDB" id="A0A3E4QTE0"/>
<reference evidence="1 2" key="1">
    <citation type="submission" date="2018-08" db="EMBL/GenBank/DDBJ databases">
        <title>A genome reference for cultivated species of the human gut microbiota.</title>
        <authorList>
            <person name="Zou Y."/>
            <person name="Xue W."/>
            <person name="Luo G."/>
        </authorList>
    </citation>
    <scope>NUCLEOTIDE SEQUENCE [LARGE SCALE GENOMIC DNA]</scope>
    <source>
        <strain evidence="1 2">TF08-14</strain>
    </source>
</reference>
<dbReference type="Pfam" id="PF07751">
    <property type="entry name" value="Abi_2"/>
    <property type="match status" value="1"/>
</dbReference>
<evidence type="ECO:0000313" key="1">
    <source>
        <dbReference type="EMBL" id="RGL10123.1"/>
    </source>
</evidence>
<dbReference type="EMBL" id="QSRJ01000006">
    <property type="protein sequence ID" value="RGL10123.1"/>
    <property type="molecule type" value="Genomic_DNA"/>
</dbReference>
<dbReference type="Proteomes" id="UP000260943">
    <property type="component" value="Unassembled WGS sequence"/>
</dbReference>